<accession>A0AAE0LVF2</accession>
<dbReference type="Proteomes" id="UP001278766">
    <property type="component" value="Unassembled WGS sequence"/>
</dbReference>
<feature type="signal peptide" evidence="2">
    <location>
        <begin position="1"/>
        <end position="18"/>
    </location>
</feature>
<dbReference type="AlphaFoldDB" id="A0AAE0LVF2"/>
<keyword evidence="2" id="KW-0732">Signal</keyword>
<feature type="chain" id="PRO_5042077323" evidence="2">
    <location>
        <begin position="19"/>
        <end position="73"/>
    </location>
</feature>
<evidence type="ECO:0000256" key="2">
    <source>
        <dbReference type="SAM" id="SignalP"/>
    </source>
</evidence>
<gene>
    <name evidence="3" type="ORF">B0H64DRAFT_439215</name>
</gene>
<evidence type="ECO:0000313" key="3">
    <source>
        <dbReference type="EMBL" id="KAK3298775.1"/>
    </source>
</evidence>
<dbReference type="RefSeq" id="XP_062662289.1">
    <property type="nucleotide sequence ID" value="XM_062806410.1"/>
</dbReference>
<evidence type="ECO:0000313" key="4">
    <source>
        <dbReference type="Proteomes" id="UP001278766"/>
    </source>
</evidence>
<evidence type="ECO:0000256" key="1">
    <source>
        <dbReference type="SAM" id="MobiDB-lite"/>
    </source>
</evidence>
<organism evidence="3 4">
    <name type="scientific">Chaetomium fimeti</name>
    <dbReference type="NCBI Taxonomy" id="1854472"/>
    <lineage>
        <taxon>Eukaryota</taxon>
        <taxon>Fungi</taxon>
        <taxon>Dikarya</taxon>
        <taxon>Ascomycota</taxon>
        <taxon>Pezizomycotina</taxon>
        <taxon>Sordariomycetes</taxon>
        <taxon>Sordariomycetidae</taxon>
        <taxon>Sordariales</taxon>
        <taxon>Chaetomiaceae</taxon>
        <taxon>Chaetomium</taxon>
    </lineage>
</organism>
<sequence length="73" mass="7595">MRPIATLLISLLAPAVLGLAIPAPKNAAEVRTTVPTTAGDRRRSPSVEGAGQSGGDDDDAIAYAWYEEDKESA</sequence>
<feature type="region of interest" description="Disordered" evidence="1">
    <location>
        <begin position="27"/>
        <end position="60"/>
    </location>
</feature>
<proteinExistence type="predicted"/>
<protein>
    <submittedName>
        <fullName evidence="3">Uncharacterized protein</fullName>
    </submittedName>
</protein>
<keyword evidence="4" id="KW-1185">Reference proteome</keyword>
<reference evidence="3" key="2">
    <citation type="submission" date="2023-06" db="EMBL/GenBank/DDBJ databases">
        <authorList>
            <consortium name="Lawrence Berkeley National Laboratory"/>
            <person name="Haridas S."/>
            <person name="Hensen N."/>
            <person name="Bonometti L."/>
            <person name="Westerberg I."/>
            <person name="Brannstrom I.O."/>
            <person name="Guillou S."/>
            <person name="Cros-Aarteil S."/>
            <person name="Calhoun S."/>
            <person name="Kuo A."/>
            <person name="Mondo S."/>
            <person name="Pangilinan J."/>
            <person name="Riley R."/>
            <person name="Labutti K."/>
            <person name="Andreopoulos B."/>
            <person name="Lipzen A."/>
            <person name="Chen C."/>
            <person name="Yanf M."/>
            <person name="Daum C."/>
            <person name="Ng V."/>
            <person name="Clum A."/>
            <person name="Steindorff A."/>
            <person name="Ohm R."/>
            <person name="Martin F."/>
            <person name="Silar P."/>
            <person name="Natvig D."/>
            <person name="Lalanne C."/>
            <person name="Gautier V."/>
            <person name="Ament-Velasquez S.L."/>
            <person name="Kruys A."/>
            <person name="Hutchinson M.I."/>
            <person name="Powell A.J."/>
            <person name="Barry K."/>
            <person name="Miller A.N."/>
            <person name="Grigoriev I.V."/>
            <person name="Debuchy R."/>
            <person name="Gladieux P."/>
            <person name="Thoren M.H."/>
            <person name="Johannesson H."/>
        </authorList>
    </citation>
    <scope>NUCLEOTIDE SEQUENCE</scope>
    <source>
        <strain evidence="3">CBS 168.71</strain>
    </source>
</reference>
<dbReference type="GeneID" id="87843358"/>
<comment type="caution">
    <text evidence="3">The sequence shown here is derived from an EMBL/GenBank/DDBJ whole genome shotgun (WGS) entry which is preliminary data.</text>
</comment>
<name>A0AAE0LVF2_9PEZI</name>
<dbReference type="EMBL" id="JAUEPN010000002">
    <property type="protein sequence ID" value="KAK3298775.1"/>
    <property type="molecule type" value="Genomic_DNA"/>
</dbReference>
<reference evidence="3" key="1">
    <citation type="journal article" date="2023" name="Mol. Phylogenet. Evol.">
        <title>Genome-scale phylogeny and comparative genomics of the fungal order Sordariales.</title>
        <authorList>
            <person name="Hensen N."/>
            <person name="Bonometti L."/>
            <person name="Westerberg I."/>
            <person name="Brannstrom I.O."/>
            <person name="Guillou S."/>
            <person name="Cros-Aarteil S."/>
            <person name="Calhoun S."/>
            <person name="Haridas S."/>
            <person name="Kuo A."/>
            <person name="Mondo S."/>
            <person name="Pangilinan J."/>
            <person name="Riley R."/>
            <person name="LaButti K."/>
            <person name="Andreopoulos B."/>
            <person name="Lipzen A."/>
            <person name="Chen C."/>
            <person name="Yan M."/>
            <person name="Daum C."/>
            <person name="Ng V."/>
            <person name="Clum A."/>
            <person name="Steindorff A."/>
            <person name="Ohm R.A."/>
            <person name="Martin F."/>
            <person name="Silar P."/>
            <person name="Natvig D.O."/>
            <person name="Lalanne C."/>
            <person name="Gautier V."/>
            <person name="Ament-Velasquez S.L."/>
            <person name="Kruys A."/>
            <person name="Hutchinson M.I."/>
            <person name="Powell A.J."/>
            <person name="Barry K."/>
            <person name="Miller A.N."/>
            <person name="Grigoriev I.V."/>
            <person name="Debuchy R."/>
            <person name="Gladieux P."/>
            <person name="Hiltunen Thoren M."/>
            <person name="Johannesson H."/>
        </authorList>
    </citation>
    <scope>NUCLEOTIDE SEQUENCE</scope>
    <source>
        <strain evidence="3">CBS 168.71</strain>
    </source>
</reference>